<feature type="transmembrane region" description="Helical" evidence="1">
    <location>
        <begin position="20"/>
        <end position="41"/>
    </location>
</feature>
<evidence type="ECO:0008006" key="4">
    <source>
        <dbReference type="Google" id="ProtNLM"/>
    </source>
</evidence>
<keyword evidence="1" id="KW-1133">Transmembrane helix</keyword>
<dbReference type="Proteomes" id="UP000799444">
    <property type="component" value="Unassembled WGS sequence"/>
</dbReference>
<sequence>MNTIAPPPQIKRLPPTRRALGILLGFAGGLTANVFIGYAGFNFWTRQTRWIPYSPPSSTSPSSSSTGSGSASASGADAFVSAAKDLASAPHKQFNPHSNAPSLMDCCVRTVPLDKLKTTRQDELVTGFCRGVWSGVGFAYQRRYLERKYRGLEGREGMLWGREEMGRDGYPVGREIADHFEVVAHDGDKVIVRCGDSPLVRGTRPSDGLFTMEVKTDEEKGTATFFLKSVFVNTTPEGRDAGPLSWRFHFAHRLYTQLWMETALRKLYK</sequence>
<dbReference type="AlphaFoldDB" id="A0A9P4QN53"/>
<organism evidence="2 3">
    <name type="scientific">Polyplosphaeria fusca</name>
    <dbReference type="NCBI Taxonomy" id="682080"/>
    <lineage>
        <taxon>Eukaryota</taxon>
        <taxon>Fungi</taxon>
        <taxon>Dikarya</taxon>
        <taxon>Ascomycota</taxon>
        <taxon>Pezizomycotina</taxon>
        <taxon>Dothideomycetes</taxon>
        <taxon>Pleosporomycetidae</taxon>
        <taxon>Pleosporales</taxon>
        <taxon>Tetraplosphaeriaceae</taxon>
        <taxon>Polyplosphaeria</taxon>
    </lineage>
</organism>
<dbReference type="EMBL" id="ML996245">
    <property type="protein sequence ID" value="KAF2729425.1"/>
    <property type="molecule type" value="Genomic_DNA"/>
</dbReference>
<name>A0A9P4QN53_9PLEO</name>
<proteinExistence type="predicted"/>
<dbReference type="OrthoDB" id="4436466at2759"/>
<evidence type="ECO:0000313" key="3">
    <source>
        <dbReference type="Proteomes" id="UP000799444"/>
    </source>
</evidence>
<accession>A0A9P4QN53</accession>
<protein>
    <recommendedName>
        <fullName evidence="4">DUF1990 domain-containing protein</fullName>
    </recommendedName>
</protein>
<keyword evidence="1" id="KW-0812">Transmembrane</keyword>
<evidence type="ECO:0000256" key="1">
    <source>
        <dbReference type="SAM" id="Phobius"/>
    </source>
</evidence>
<keyword evidence="3" id="KW-1185">Reference proteome</keyword>
<comment type="caution">
    <text evidence="2">The sequence shown here is derived from an EMBL/GenBank/DDBJ whole genome shotgun (WGS) entry which is preliminary data.</text>
</comment>
<reference evidence="2" key="1">
    <citation type="journal article" date="2020" name="Stud. Mycol.">
        <title>101 Dothideomycetes genomes: a test case for predicting lifestyles and emergence of pathogens.</title>
        <authorList>
            <person name="Haridas S."/>
            <person name="Albert R."/>
            <person name="Binder M."/>
            <person name="Bloem J."/>
            <person name="Labutti K."/>
            <person name="Salamov A."/>
            <person name="Andreopoulos B."/>
            <person name="Baker S."/>
            <person name="Barry K."/>
            <person name="Bills G."/>
            <person name="Bluhm B."/>
            <person name="Cannon C."/>
            <person name="Castanera R."/>
            <person name="Culley D."/>
            <person name="Daum C."/>
            <person name="Ezra D."/>
            <person name="Gonzalez J."/>
            <person name="Henrissat B."/>
            <person name="Kuo A."/>
            <person name="Liang C."/>
            <person name="Lipzen A."/>
            <person name="Lutzoni F."/>
            <person name="Magnuson J."/>
            <person name="Mondo S."/>
            <person name="Nolan M."/>
            <person name="Ohm R."/>
            <person name="Pangilinan J."/>
            <person name="Park H.-J."/>
            <person name="Ramirez L."/>
            <person name="Alfaro M."/>
            <person name="Sun H."/>
            <person name="Tritt A."/>
            <person name="Yoshinaga Y."/>
            <person name="Zwiers L.-H."/>
            <person name="Turgeon B."/>
            <person name="Goodwin S."/>
            <person name="Spatafora J."/>
            <person name="Crous P."/>
            <person name="Grigoriev I."/>
        </authorList>
    </citation>
    <scope>NUCLEOTIDE SEQUENCE</scope>
    <source>
        <strain evidence="2">CBS 125425</strain>
    </source>
</reference>
<evidence type="ECO:0000313" key="2">
    <source>
        <dbReference type="EMBL" id="KAF2729425.1"/>
    </source>
</evidence>
<keyword evidence="1" id="KW-0472">Membrane</keyword>
<gene>
    <name evidence="2" type="ORF">EJ04DRAFT_502327</name>
</gene>